<dbReference type="EMBL" id="JAPWTJ010000791">
    <property type="protein sequence ID" value="KAJ8975621.1"/>
    <property type="molecule type" value="Genomic_DNA"/>
</dbReference>
<proteinExistence type="predicted"/>
<feature type="non-terminal residue" evidence="2">
    <location>
        <position position="71"/>
    </location>
</feature>
<evidence type="ECO:0000256" key="1">
    <source>
        <dbReference type="SAM" id="Phobius"/>
    </source>
</evidence>
<evidence type="ECO:0000313" key="2">
    <source>
        <dbReference type="EMBL" id="KAJ8975621.1"/>
    </source>
</evidence>
<reference evidence="2" key="1">
    <citation type="journal article" date="2023" name="Insect Mol. Biol.">
        <title>Genome sequencing provides insights into the evolution of gene families encoding plant cell wall-degrading enzymes in longhorned beetles.</title>
        <authorList>
            <person name="Shin N.R."/>
            <person name="Okamura Y."/>
            <person name="Kirsch R."/>
            <person name="Pauchet Y."/>
        </authorList>
    </citation>
    <scope>NUCLEOTIDE SEQUENCE</scope>
    <source>
        <strain evidence="2">MMC_N1</strain>
    </source>
</reference>
<feature type="transmembrane region" description="Helical" evidence="1">
    <location>
        <begin position="29"/>
        <end position="51"/>
    </location>
</feature>
<name>A0ABQ9JBQ9_9CUCU</name>
<accession>A0ABQ9JBQ9</accession>
<organism evidence="2 3">
    <name type="scientific">Molorchus minor</name>
    <dbReference type="NCBI Taxonomy" id="1323400"/>
    <lineage>
        <taxon>Eukaryota</taxon>
        <taxon>Metazoa</taxon>
        <taxon>Ecdysozoa</taxon>
        <taxon>Arthropoda</taxon>
        <taxon>Hexapoda</taxon>
        <taxon>Insecta</taxon>
        <taxon>Pterygota</taxon>
        <taxon>Neoptera</taxon>
        <taxon>Endopterygota</taxon>
        <taxon>Coleoptera</taxon>
        <taxon>Polyphaga</taxon>
        <taxon>Cucujiformia</taxon>
        <taxon>Chrysomeloidea</taxon>
        <taxon>Cerambycidae</taxon>
        <taxon>Lamiinae</taxon>
        <taxon>Monochamini</taxon>
        <taxon>Molorchus</taxon>
    </lineage>
</organism>
<comment type="caution">
    <text evidence="2">The sequence shown here is derived from an EMBL/GenBank/DDBJ whole genome shotgun (WGS) entry which is preliminary data.</text>
</comment>
<keyword evidence="1" id="KW-1133">Transmembrane helix</keyword>
<keyword evidence="3" id="KW-1185">Reference proteome</keyword>
<evidence type="ECO:0000313" key="3">
    <source>
        <dbReference type="Proteomes" id="UP001162164"/>
    </source>
</evidence>
<sequence length="71" mass="8382">MKYPGTIQVDLFFYLTRPRMCSHFKKLQLSLWLGILLYIFLLMPVMIKTLMIGKGCRKFKSVGIPIRLNFL</sequence>
<protein>
    <submittedName>
        <fullName evidence="2">Uncharacterized protein</fullName>
    </submittedName>
</protein>
<dbReference type="Proteomes" id="UP001162164">
    <property type="component" value="Unassembled WGS sequence"/>
</dbReference>
<keyword evidence="1" id="KW-0812">Transmembrane</keyword>
<keyword evidence="1" id="KW-0472">Membrane</keyword>
<gene>
    <name evidence="2" type="ORF">NQ317_000325</name>
</gene>